<feature type="region of interest" description="Disordered" evidence="1">
    <location>
        <begin position="252"/>
        <end position="292"/>
    </location>
</feature>
<sequence length="334" mass="36729">MPLYRQSTISHESLEALLDALGFEDMHNPHEVLKAPNYTDVSHEDCKSTLTVGSYGAICDPLSPISSVEEAMELSQTYMSDYDFGSDFDEEGSDCDYDDTLPSRPSSIFEMVQVDAAAPVVHRPGRLAPSPRSSLSSIQTATSRSPDHFPWQNQAPPQHRYCLYDISSPTPSTLSFQSHSTSCSTDSSCLSPAETLTIKAALNASIIMLRVPRAISFEDLKQRLHKKFVTQEGILLKPSFSVVNVIAPTQHQPTSTLGSSIRPGVSRTRSESMTFRSPIASPSIGANSPQASRRVSFAERTEMRFVDTEAEWRTVVSMHIQGTKVALRILDTSP</sequence>
<feature type="compositionally biased region" description="Low complexity" evidence="1">
    <location>
        <begin position="126"/>
        <end position="137"/>
    </location>
</feature>
<protein>
    <submittedName>
        <fullName evidence="2">Uncharacterized protein</fullName>
    </submittedName>
</protein>
<evidence type="ECO:0000313" key="3">
    <source>
        <dbReference type="Proteomes" id="UP000807306"/>
    </source>
</evidence>
<organism evidence="2 3">
    <name type="scientific">Crepidotus variabilis</name>
    <dbReference type="NCBI Taxonomy" id="179855"/>
    <lineage>
        <taxon>Eukaryota</taxon>
        <taxon>Fungi</taxon>
        <taxon>Dikarya</taxon>
        <taxon>Basidiomycota</taxon>
        <taxon>Agaricomycotina</taxon>
        <taxon>Agaricomycetes</taxon>
        <taxon>Agaricomycetidae</taxon>
        <taxon>Agaricales</taxon>
        <taxon>Agaricineae</taxon>
        <taxon>Crepidotaceae</taxon>
        <taxon>Crepidotus</taxon>
    </lineage>
</organism>
<comment type="caution">
    <text evidence="2">The sequence shown here is derived from an EMBL/GenBank/DDBJ whole genome shotgun (WGS) entry which is preliminary data.</text>
</comment>
<gene>
    <name evidence="2" type="ORF">CPB83DRAFT_897541</name>
</gene>
<dbReference type="Proteomes" id="UP000807306">
    <property type="component" value="Unassembled WGS sequence"/>
</dbReference>
<accession>A0A9P6E9N8</accession>
<name>A0A9P6E9N8_9AGAR</name>
<dbReference type="AlphaFoldDB" id="A0A9P6E9N8"/>
<dbReference type="OrthoDB" id="3011459at2759"/>
<proteinExistence type="predicted"/>
<dbReference type="EMBL" id="MU157892">
    <property type="protein sequence ID" value="KAF9524874.1"/>
    <property type="molecule type" value="Genomic_DNA"/>
</dbReference>
<feature type="region of interest" description="Disordered" evidence="1">
    <location>
        <begin position="123"/>
        <end position="151"/>
    </location>
</feature>
<evidence type="ECO:0000313" key="2">
    <source>
        <dbReference type="EMBL" id="KAF9524874.1"/>
    </source>
</evidence>
<reference evidence="2" key="1">
    <citation type="submission" date="2020-11" db="EMBL/GenBank/DDBJ databases">
        <authorList>
            <consortium name="DOE Joint Genome Institute"/>
            <person name="Ahrendt S."/>
            <person name="Riley R."/>
            <person name="Andreopoulos W."/>
            <person name="Labutti K."/>
            <person name="Pangilinan J."/>
            <person name="Ruiz-Duenas F.J."/>
            <person name="Barrasa J.M."/>
            <person name="Sanchez-Garcia M."/>
            <person name="Camarero S."/>
            <person name="Miyauchi S."/>
            <person name="Serrano A."/>
            <person name="Linde D."/>
            <person name="Babiker R."/>
            <person name="Drula E."/>
            <person name="Ayuso-Fernandez I."/>
            <person name="Pacheco R."/>
            <person name="Padilla G."/>
            <person name="Ferreira P."/>
            <person name="Barriuso J."/>
            <person name="Kellner H."/>
            <person name="Castanera R."/>
            <person name="Alfaro M."/>
            <person name="Ramirez L."/>
            <person name="Pisabarro A.G."/>
            <person name="Kuo A."/>
            <person name="Tritt A."/>
            <person name="Lipzen A."/>
            <person name="He G."/>
            <person name="Yan M."/>
            <person name="Ng V."/>
            <person name="Cullen D."/>
            <person name="Martin F."/>
            <person name="Rosso M.-N."/>
            <person name="Henrissat B."/>
            <person name="Hibbett D."/>
            <person name="Martinez A.T."/>
            <person name="Grigoriev I.V."/>
        </authorList>
    </citation>
    <scope>NUCLEOTIDE SEQUENCE</scope>
    <source>
        <strain evidence="2">CBS 506.95</strain>
    </source>
</reference>
<keyword evidence="3" id="KW-1185">Reference proteome</keyword>
<evidence type="ECO:0000256" key="1">
    <source>
        <dbReference type="SAM" id="MobiDB-lite"/>
    </source>
</evidence>
<dbReference type="SUPFAM" id="SSF54277">
    <property type="entry name" value="CAD &amp; PB1 domains"/>
    <property type="match status" value="1"/>
</dbReference>